<dbReference type="SUPFAM" id="SSF52540">
    <property type="entry name" value="P-loop containing nucleoside triphosphate hydrolases"/>
    <property type="match status" value="1"/>
</dbReference>
<dbReference type="Pfam" id="PF00005">
    <property type="entry name" value="ABC_tran"/>
    <property type="match status" value="1"/>
</dbReference>
<keyword evidence="6" id="KW-0547">Nucleotide-binding</keyword>
<dbReference type="PROSITE" id="PS00211">
    <property type="entry name" value="ABC_TRANSPORTER_1"/>
    <property type="match status" value="1"/>
</dbReference>
<dbReference type="PANTHER" id="PTHR42711:SF5">
    <property type="entry name" value="ABC TRANSPORTER ATP-BINDING PROTEIN NATA"/>
    <property type="match status" value="1"/>
</dbReference>
<evidence type="ECO:0000256" key="3">
    <source>
        <dbReference type="ARBA" id="ARBA00022448"/>
    </source>
</evidence>
<organism evidence="11 12">
    <name type="scientific">Syntrophobacter fumaroxidans (strain DSM 10017 / MPOB)</name>
    <dbReference type="NCBI Taxonomy" id="335543"/>
    <lineage>
        <taxon>Bacteria</taxon>
        <taxon>Pseudomonadati</taxon>
        <taxon>Thermodesulfobacteriota</taxon>
        <taxon>Syntrophobacteria</taxon>
        <taxon>Syntrophobacterales</taxon>
        <taxon>Syntrophobacteraceae</taxon>
        <taxon>Syntrophobacter</taxon>
    </lineage>
</organism>
<dbReference type="PROSITE" id="PS50893">
    <property type="entry name" value="ABC_TRANSPORTER_2"/>
    <property type="match status" value="1"/>
</dbReference>
<dbReference type="RefSeq" id="WP_011697539.1">
    <property type="nucleotide sequence ID" value="NC_008554.1"/>
</dbReference>
<dbReference type="GO" id="GO:0016887">
    <property type="term" value="F:ATP hydrolysis activity"/>
    <property type="evidence" value="ECO:0007669"/>
    <property type="project" value="InterPro"/>
</dbReference>
<evidence type="ECO:0000256" key="2">
    <source>
        <dbReference type="ARBA" id="ARBA00005417"/>
    </source>
</evidence>
<evidence type="ECO:0000256" key="1">
    <source>
        <dbReference type="ARBA" id="ARBA00004236"/>
    </source>
</evidence>
<dbReference type="Proteomes" id="UP000001784">
    <property type="component" value="Chromosome"/>
</dbReference>
<keyword evidence="7" id="KW-0067">ATP-binding</keyword>
<dbReference type="Gene3D" id="3.40.50.300">
    <property type="entry name" value="P-loop containing nucleotide triphosphate hydrolases"/>
    <property type="match status" value="1"/>
</dbReference>
<keyword evidence="9" id="KW-0472">Membrane</keyword>
<dbReference type="PANTHER" id="PTHR42711">
    <property type="entry name" value="ABC TRANSPORTER ATP-BINDING PROTEIN"/>
    <property type="match status" value="1"/>
</dbReference>
<dbReference type="GO" id="GO:0005524">
    <property type="term" value="F:ATP binding"/>
    <property type="evidence" value="ECO:0007669"/>
    <property type="project" value="UniProtKB-KW"/>
</dbReference>
<comment type="similarity">
    <text evidence="2">Belongs to the ABC transporter superfamily.</text>
</comment>
<dbReference type="EMBL" id="CP000478">
    <property type="protein sequence ID" value="ABK16366.1"/>
    <property type="molecule type" value="Genomic_DNA"/>
</dbReference>
<dbReference type="InterPro" id="IPR003439">
    <property type="entry name" value="ABC_transporter-like_ATP-bd"/>
</dbReference>
<keyword evidence="5" id="KW-1003">Cell membrane</keyword>
<dbReference type="SMART" id="SM00382">
    <property type="entry name" value="AAA"/>
    <property type="match status" value="1"/>
</dbReference>
<evidence type="ECO:0000256" key="9">
    <source>
        <dbReference type="ARBA" id="ARBA00023136"/>
    </source>
</evidence>
<proteinExistence type="inferred from homology"/>
<dbReference type="KEGG" id="sfu:Sfum_0667"/>
<gene>
    <name evidence="11" type="ordered locus">Sfum_0667</name>
</gene>
<dbReference type="HOGENOM" id="CLU_000604_1_2_7"/>
<dbReference type="InterPro" id="IPR050763">
    <property type="entry name" value="ABC_transporter_ATP-binding"/>
</dbReference>
<dbReference type="InterPro" id="IPR003593">
    <property type="entry name" value="AAA+_ATPase"/>
</dbReference>
<dbReference type="InParanoid" id="A0LG14"/>
<dbReference type="FunFam" id="3.40.50.300:FF:000589">
    <property type="entry name" value="ABC transporter, ATP-binding subunit"/>
    <property type="match status" value="1"/>
</dbReference>
<keyword evidence="8" id="KW-1278">Translocase</keyword>
<evidence type="ECO:0000256" key="7">
    <source>
        <dbReference type="ARBA" id="ARBA00022840"/>
    </source>
</evidence>
<dbReference type="InterPro" id="IPR027417">
    <property type="entry name" value="P-loop_NTPase"/>
</dbReference>
<evidence type="ECO:0000256" key="8">
    <source>
        <dbReference type="ARBA" id="ARBA00022967"/>
    </source>
</evidence>
<evidence type="ECO:0000256" key="4">
    <source>
        <dbReference type="ARBA" id="ARBA00022458"/>
    </source>
</evidence>
<dbReference type="AlphaFoldDB" id="A0LG14"/>
<evidence type="ECO:0000313" key="11">
    <source>
        <dbReference type="EMBL" id="ABK16366.1"/>
    </source>
</evidence>
<protein>
    <submittedName>
        <fullName evidence="11">ABC transporter related</fullName>
    </submittedName>
</protein>
<evidence type="ECO:0000256" key="5">
    <source>
        <dbReference type="ARBA" id="ARBA00022475"/>
    </source>
</evidence>
<name>A0LG14_SYNFM</name>
<dbReference type="OrthoDB" id="9809450at2"/>
<keyword evidence="3" id="KW-0813">Transport</keyword>
<accession>A0LG14</accession>
<evidence type="ECO:0000256" key="6">
    <source>
        <dbReference type="ARBA" id="ARBA00022741"/>
    </source>
</evidence>
<evidence type="ECO:0000313" key="12">
    <source>
        <dbReference type="Proteomes" id="UP000001784"/>
    </source>
</evidence>
<dbReference type="STRING" id="335543.Sfum_0667"/>
<dbReference type="GO" id="GO:0005886">
    <property type="term" value="C:plasma membrane"/>
    <property type="evidence" value="ECO:0007669"/>
    <property type="project" value="UniProtKB-SubCell"/>
</dbReference>
<keyword evidence="12" id="KW-1185">Reference proteome</keyword>
<reference evidence="11 12" key="1">
    <citation type="submission" date="2006-10" db="EMBL/GenBank/DDBJ databases">
        <title>Complete sequence of Syntrophobacter fumaroxidans MPOB.</title>
        <authorList>
            <consortium name="US DOE Joint Genome Institute"/>
            <person name="Copeland A."/>
            <person name="Lucas S."/>
            <person name="Lapidus A."/>
            <person name="Barry K."/>
            <person name="Detter J.C."/>
            <person name="Glavina del Rio T."/>
            <person name="Hammon N."/>
            <person name="Israni S."/>
            <person name="Pitluck S."/>
            <person name="Goltsman E.G."/>
            <person name="Martinez M."/>
            <person name="Schmutz J."/>
            <person name="Larimer F."/>
            <person name="Land M."/>
            <person name="Hauser L."/>
            <person name="Kyrpides N."/>
            <person name="Kim E."/>
            <person name="Boone D.R."/>
            <person name="Brockman F."/>
            <person name="Culley D."/>
            <person name="Ferry J."/>
            <person name="Gunsalus R."/>
            <person name="McInerney M.J."/>
            <person name="Morrison M."/>
            <person name="Plugge C."/>
            <person name="Rohlin L."/>
            <person name="Scholten J."/>
            <person name="Sieber J."/>
            <person name="Stams A.J.M."/>
            <person name="Worm P."/>
            <person name="Henstra A.M."/>
            <person name="Richardson P."/>
        </authorList>
    </citation>
    <scope>NUCLEOTIDE SEQUENCE [LARGE SCALE GENOMIC DNA]</scope>
    <source>
        <strain evidence="12">DSM 10017 / MPOB</strain>
    </source>
</reference>
<evidence type="ECO:0000259" key="10">
    <source>
        <dbReference type="PROSITE" id="PS50893"/>
    </source>
</evidence>
<comment type="subcellular location">
    <subcellularLocation>
        <location evidence="1">Cell membrane</location>
    </subcellularLocation>
</comment>
<sequence length="307" mass="34472">MTNAHAPVIEARNITKRFGDFLAVDAISFDLLPGECLGLLGPNGAGKTSTIRMVYGFSPLTAGTLKIFGVDVSFGWRAVRFGIGVCQQDNNLDPDLTVLQNLEVFAGYFDIPRGAAREKADQLLRFMALDHRRNDMVSSLSGGMMRRMVLARALINDPQLLILDEPTTGLDPQSRHQVWEKLEKLRAQGLSILLTTHNMDEAARLCDRLIIMDHGKILVTGSPLDLVREYAGHHVLEILEPADELRAFVRARELMHDNLDHRLIIYGGENDRLFESIGMDYCGENCIRRMATLEDVFLRLTGRELRE</sequence>
<keyword evidence="4" id="KW-0536">Nodulation</keyword>
<dbReference type="eggNOG" id="COG1131">
    <property type="taxonomic scope" value="Bacteria"/>
</dbReference>
<dbReference type="InterPro" id="IPR017871">
    <property type="entry name" value="ABC_transporter-like_CS"/>
</dbReference>
<feature type="domain" description="ABC transporter" evidence="10">
    <location>
        <begin position="9"/>
        <end position="239"/>
    </location>
</feature>